<dbReference type="PANTHER" id="PTHR11091:SF0">
    <property type="entry name" value="MALATE DEHYDROGENASE"/>
    <property type="match status" value="1"/>
</dbReference>
<sequence length="350" mass="35197">MSGTPLTLAPEALSAFAAGLLEAGGFRPADAKKSADLLVWANQRGVDSHGVLRIPRYVEMVGLGLINPAAEPKVVNEWGAVALIDAGLAPGASAMEQVTDKAIEIAGRLGGGFCVGRNVTHAGAVGYFAHRIAARGLVGIVMTASKPLMAYPGARGEVVSSNPLAIAAPSEVAGEPIVLDMSTAAVALGQVLAARDAGRTIPEGWGIDAAGRPTTDPAAVQALTPMAGAKGAGLSLMIEVLCSLLAGNPLIAPALSGAAPAGFNGFVAAIDPGAFGSRERFLGDVRGLAAAIHGLPPAEGTQAVLLPGERGRRTAETRRSGIPLARGTSSKLKELATRLGVTIPEALQAA</sequence>
<evidence type="ECO:0000313" key="3">
    <source>
        <dbReference type="EMBL" id="BAF87880.1"/>
    </source>
</evidence>
<dbReference type="InterPro" id="IPR043143">
    <property type="entry name" value="Mal/L-sulf/L-lact_DH-like_NADP"/>
</dbReference>
<reference evidence="3 4" key="6">
    <citation type="journal article" date="2011" name="Appl. Environ. Microbiol.">
        <title>Involvement of the azorhizobial chromosome partition gene (parA) in the onset of bacteroid differentiation during Sesbania rostrata stem nodule development.</title>
        <authorList>
            <person name="Liu CT."/>
            <person name="Lee KB."/>
            <person name="Wang YS."/>
            <person name="Peng MH."/>
            <person name="Lee KT."/>
            <person name="Suzuki S."/>
            <person name="Suzuki T."/>
            <person name="Oyaizu H."/>
        </authorList>
    </citation>
    <scope>NUCLEOTIDE SEQUENCE [LARGE SCALE GENOMIC DNA]</scope>
    <source>
        <strain evidence="4">ATCC 43989 / DSM 5975 / JCM 20966 / LMG 6465 / NBRC 14845 / NCIMB 13405 / ORS 571</strain>
    </source>
</reference>
<gene>
    <name evidence="3" type="ordered locus">AZC_1882</name>
</gene>
<dbReference type="KEGG" id="azc:AZC_1882"/>
<evidence type="ECO:0000313" key="4">
    <source>
        <dbReference type="Proteomes" id="UP000000270"/>
    </source>
</evidence>
<protein>
    <submittedName>
        <fullName evidence="3">Malate/L-lactate dehydrogenase</fullName>
    </submittedName>
</protein>
<reference evidence="3 4" key="5">
    <citation type="journal article" date="2010" name="Appl. Environ. Microbiol.">
        <title>phrR-like gene praR of Azorhizobium caulinodans ORS571 is essential for symbiosis with Sesbania rostrata and is involved in expression of reb genes.</title>
        <authorList>
            <person name="Akiba N."/>
            <person name="Aono T."/>
            <person name="Toyazaki H."/>
            <person name="Sato S."/>
            <person name="Oyaizu H."/>
        </authorList>
    </citation>
    <scope>NUCLEOTIDE SEQUENCE [LARGE SCALE GENOMIC DNA]</scope>
    <source>
        <strain evidence="4">ATCC 43989 / DSM 5975 / JCM 20966 / LMG 6465 / NBRC 14845 / NCIMB 13405 / ORS 571</strain>
    </source>
</reference>
<proteinExistence type="inferred from homology"/>
<evidence type="ECO:0000256" key="2">
    <source>
        <dbReference type="ARBA" id="ARBA00023002"/>
    </source>
</evidence>
<dbReference type="GO" id="GO:0016491">
    <property type="term" value="F:oxidoreductase activity"/>
    <property type="evidence" value="ECO:0007669"/>
    <property type="project" value="UniProtKB-KW"/>
</dbReference>
<keyword evidence="2" id="KW-0560">Oxidoreductase</keyword>
<dbReference type="Gene3D" id="1.10.1530.10">
    <property type="match status" value="1"/>
</dbReference>
<dbReference type="RefSeq" id="WP_012170410.1">
    <property type="nucleotide sequence ID" value="NC_009937.1"/>
</dbReference>
<dbReference type="Gene3D" id="3.30.1370.60">
    <property type="entry name" value="Hypothetical oxidoreductase yiak, domain 2"/>
    <property type="match status" value="1"/>
</dbReference>
<reference evidence="3 4" key="1">
    <citation type="journal article" date="2007" name="Appl. Environ. Microbiol.">
        <title>Rhizobial factors required for stem nodule maturation and maintenance in Sesbania rostrata-Azorhizobium caulinodans ORS571 symbiosis.</title>
        <authorList>
            <person name="Suzuki S."/>
            <person name="Aono T."/>
            <person name="Lee KB."/>
            <person name="Suzuki T."/>
            <person name="Liu CT."/>
            <person name="Miwa H."/>
            <person name="Wakao S."/>
            <person name="Iki T."/>
            <person name="Oyaizu H."/>
        </authorList>
    </citation>
    <scope>NUCLEOTIDE SEQUENCE [LARGE SCALE GENOMIC DNA]</scope>
    <source>
        <strain evidence="4">ATCC 43989 / DSM 5975 / JCM 20966 / LMG 6465 / NBRC 14845 / NCIMB 13405 / ORS 571</strain>
    </source>
</reference>
<organism evidence="3 4">
    <name type="scientific">Azorhizobium caulinodans (strain ATCC 43989 / DSM 5975 / JCM 20966 / LMG 6465 / NBRC 14845 / NCIMB 13405 / ORS 571)</name>
    <dbReference type="NCBI Taxonomy" id="438753"/>
    <lineage>
        <taxon>Bacteria</taxon>
        <taxon>Pseudomonadati</taxon>
        <taxon>Pseudomonadota</taxon>
        <taxon>Alphaproteobacteria</taxon>
        <taxon>Hyphomicrobiales</taxon>
        <taxon>Xanthobacteraceae</taxon>
        <taxon>Azorhizobium</taxon>
    </lineage>
</organism>
<dbReference type="SUPFAM" id="SSF89733">
    <property type="entry name" value="L-sulfolactate dehydrogenase-like"/>
    <property type="match status" value="1"/>
</dbReference>
<reference evidence="3 4" key="3">
    <citation type="journal article" date="2008" name="BMC Genomics">
        <title>The genome of the versatile nitrogen fixer Azorhizobium caulinodans ORS571.</title>
        <authorList>
            <person name="Lee KB."/>
            <person name="Backer P.D."/>
            <person name="Aono T."/>
            <person name="Liu CT."/>
            <person name="Suzuki S."/>
            <person name="Suzuki T."/>
            <person name="Kaneko T."/>
            <person name="Yamada M."/>
            <person name="Tabata S."/>
            <person name="Kupfer D.M."/>
            <person name="Najar F.Z."/>
            <person name="Wiley G.B."/>
            <person name="Roe B."/>
            <person name="Binnewies T.T."/>
            <person name="Ussery D.W."/>
            <person name="D'Haeze W."/>
            <person name="Herder J.D."/>
            <person name="Gevers D."/>
            <person name="Vereecke D."/>
            <person name="Holsters M."/>
            <person name="Oyaizu H."/>
        </authorList>
    </citation>
    <scope>NUCLEOTIDE SEQUENCE [LARGE SCALE GENOMIC DNA]</scope>
    <source>
        <strain evidence="4">ATCC 43989 / DSM 5975 / JCM 20966 / LMG 6465 / NBRC 14845 / NCIMB 13405 / ORS 571</strain>
    </source>
</reference>
<dbReference type="InterPro" id="IPR036111">
    <property type="entry name" value="Mal/L-sulfo/L-lacto_DH-like_sf"/>
</dbReference>
<reference evidence="3 4" key="4">
    <citation type="journal article" date="2009" name="Appl. Environ. Microbiol.">
        <title>Comparative genome-wide transcriptional profiling of Azorhizobium caulinodans ORS571 grown under free-living and symbiotic conditions.</title>
        <authorList>
            <person name="Tsukada S."/>
            <person name="Aono T."/>
            <person name="Akiba N."/>
            <person name="Lee KB."/>
            <person name="Liu CT."/>
            <person name="Toyazaki H."/>
            <person name="Oyaizu H."/>
        </authorList>
    </citation>
    <scope>NUCLEOTIDE SEQUENCE [LARGE SCALE GENOMIC DNA]</scope>
    <source>
        <strain evidence="4">ATCC 43989 / DSM 5975 / JCM 20966 / LMG 6465 / NBRC 14845 / NCIMB 13405 / ORS 571</strain>
    </source>
</reference>
<dbReference type="InterPro" id="IPR043144">
    <property type="entry name" value="Mal/L-sulf/L-lact_DH-like_ah"/>
</dbReference>
<dbReference type="eggNOG" id="COG2055">
    <property type="taxonomic scope" value="Bacteria"/>
</dbReference>
<accession>A8I2I9</accession>
<dbReference type="EMBL" id="AP009384">
    <property type="protein sequence ID" value="BAF87880.1"/>
    <property type="molecule type" value="Genomic_DNA"/>
</dbReference>
<dbReference type="Pfam" id="PF02615">
    <property type="entry name" value="Ldh_2"/>
    <property type="match status" value="1"/>
</dbReference>
<name>A8I2I9_AZOC5</name>
<dbReference type="PANTHER" id="PTHR11091">
    <property type="entry name" value="OXIDOREDUCTASE-RELATED"/>
    <property type="match status" value="1"/>
</dbReference>
<reference evidence="4" key="2">
    <citation type="submission" date="2007-04" db="EMBL/GenBank/DDBJ databases">
        <title>Complete genome sequence of the nitrogen-fixing bacterium Azorhizobium caulinodans ORS571.</title>
        <authorList>
            <person name="Lee K.B."/>
            <person name="Backer P.D."/>
            <person name="Aono T."/>
            <person name="Liu C.T."/>
            <person name="Suzuki S."/>
            <person name="Suzuki T."/>
            <person name="Kaneko T."/>
            <person name="Yamada M."/>
            <person name="Tabata S."/>
            <person name="Kupfer D.M."/>
            <person name="Najar F.Z."/>
            <person name="Wiley G.B."/>
            <person name="Roe B."/>
            <person name="Binnewies T."/>
            <person name="Ussery D."/>
            <person name="Vereecke D."/>
            <person name="Gevers D."/>
            <person name="Holsters M."/>
            <person name="Oyaizu H."/>
        </authorList>
    </citation>
    <scope>NUCLEOTIDE SEQUENCE [LARGE SCALE GENOMIC DNA]</scope>
    <source>
        <strain evidence="4">ATCC 43989 / DSM 5975 / JCM 20966 / LMG 6465 / NBRC 14845 / NCIMB 13405 / ORS 571</strain>
    </source>
</reference>
<dbReference type="InterPro" id="IPR003767">
    <property type="entry name" value="Malate/L-lactate_DH-like"/>
</dbReference>
<dbReference type="AlphaFoldDB" id="A8I2I9"/>
<comment type="similarity">
    <text evidence="1">Belongs to the LDH2/MDH2 oxidoreductase family.</text>
</comment>
<keyword evidence="4" id="KW-1185">Reference proteome</keyword>
<evidence type="ECO:0000256" key="1">
    <source>
        <dbReference type="ARBA" id="ARBA00006056"/>
    </source>
</evidence>
<dbReference type="STRING" id="438753.AZC_1882"/>
<dbReference type="Proteomes" id="UP000000270">
    <property type="component" value="Chromosome"/>
</dbReference>
<dbReference type="HOGENOM" id="CLU_040452_3_1_5"/>